<feature type="compositionally biased region" description="Polar residues" evidence="1">
    <location>
        <begin position="39"/>
        <end position="50"/>
    </location>
</feature>
<gene>
    <name evidence="2" type="ORF">C8F04DRAFT_1198083</name>
</gene>
<organism evidence="2 3">
    <name type="scientific">Mycena alexandri</name>
    <dbReference type="NCBI Taxonomy" id="1745969"/>
    <lineage>
        <taxon>Eukaryota</taxon>
        <taxon>Fungi</taxon>
        <taxon>Dikarya</taxon>
        <taxon>Basidiomycota</taxon>
        <taxon>Agaricomycotina</taxon>
        <taxon>Agaricomycetes</taxon>
        <taxon>Agaricomycetidae</taxon>
        <taxon>Agaricales</taxon>
        <taxon>Marasmiineae</taxon>
        <taxon>Mycenaceae</taxon>
        <taxon>Mycena</taxon>
    </lineage>
</organism>
<proteinExistence type="predicted"/>
<sequence length="232" mass="25563">MAIMDCSAIRSNKRIAFCCNTREGGRTKARKKEEGVQWTPPNLQGPTGQFRSPEWTLREERAALCSAGYLPQRNRGSSCHRLDSGRTHGCTRWWHDTRECGELLRRVQQGRLGGGSGKNNILKEGKRAGNNATLDMMHIAHPTLAPCTLYSPLPVPCSAPDFSACSTLRRAQPTRSTAEVCYVSEQVKATEVKREVREVGRAKCSLFVHVLGLPSVAVTGTAVILRPVDSNF</sequence>
<evidence type="ECO:0000313" key="2">
    <source>
        <dbReference type="EMBL" id="KAJ7019094.1"/>
    </source>
</evidence>
<dbReference type="Proteomes" id="UP001218188">
    <property type="component" value="Unassembled WGS sequence"/>
</dbReference>
<reference evidence="2" key="1">
    <citation type="submission" date="2023-03" db="EMBL/GenBank/DDBJ databases">
        <title>Massive genome expansion in bonnet fungi (Mycena s.s.) driven by repeated elements and novel gene families across ecological guilds.</title>
        <authorList>
            <consortium name="Lawrence Berkeley National Laboratory"/>
            <person name="Harder C.B."/>
            <person name="Miyauchi S."/>
            <person name="Viragh M."/>
            <person name="Kuo A."/>
            <person name="Thoen E."/>
            <person name="Andreopoulos B."/>
            <person name="Lu D."/>
            <person name="Skrede I."/>
            <person name="Drula E."/>
            <person name="Henrissat B."/>
            <person name="Morin E."/>
            <person name="Kohler A."/>
            <person name="Barry K."/>
            <person name="LaButti K."/>
            <person name="Morin E."/>
            <person name="Salamov A."/>
            <person name="Lipzen A."/>
            <person name="Mereny Z."/>
            <person name="Hegedus B."/>
            <person name="Baldrian P."/>
            <person name="Stursova M."/>
            <person name="Weitz H."/>
            <person name="Taylor A."/>
            <person name="Grigoriev I.V."/>
            <person name="Nagy L.G."/>
            <person name="Martin F."/>
            <person name="Kauserud H."/>
        </authorList>
    </citation>
    <scope>NUCLEOTIDE SEQUENCE</scope>
    <source>
        <strain evidence="2">CBHHK200</strain>
    </source>
</reference>
<evidence type="ECO:0000313" key="3">
    <source>
        <dbReference type="Proteomes" id="UP001218188"/>
    </source>
</evidence>
<comment type="caution">
    <text evidence="2">The sequence shown here is derived from an EMBL/GenBank/DDBJ whole genome shotgun (WGS) entry which is preliminary data.</text>
</comment>
<name>A0AAD6S1G9_9AGAR</name>
<dbReference type="EMBL" id="JARJCM010000307">
    <property type="protein sequence ID" value="KAJ7019094.1"/>
    <property type="molecule type" value="Genomic_DNA"/>
</dbReference>
<feature type="region of interest" description="Disordered" evidence="1">
    <location>
        <begin position="29"/>
        <end position="51"/>
    </location>
</feature>
<keyword evidence="3" id="KW-1185">Reference proteome</keyword>
<accession>A0AAD6S1G9</accession>
<protein>
    <submittedName>
        <fullName evidence="2">Uncharacterized protein</fullName>
    </submittedName>
</protein>
<evidence type="ECO:0000256" key="1">
    <source>
        <dbReference type="SAM" id="MobiDB-lite"/>
    </source>
</evidence>
<dbReference type="AlphaFoldDB" id="A0AAD6S1G9"/>